<accession>A0A645CWJ8</accession>
<reference evidence="1" key="1">
    <citation type="submission" date="2019-08" db="EMBL/GenBank/DDBJ databases">
        <authorList>
            <person name="Kucharzyk K."/>
            <person name="Murdoch R.W."/>
            <person name="Higgins S."/>
            <person name="Loffler F."/>
        </authorList>
    </citation>
    <scope>NUCLEOTIDE SEQUENCE</scope>
</reference>
<gene>
    <name evidence="1" type="ORF">SDC9_128124</name>
</gene>
<protein>
    <submittedName>
        <fullName evidence="1">Uncharacterized protein</fullName>
    </submittedName>
</protein>
<name>A0A645CWJ8_9ZZZZ</name>
<dbReference type="AlphaFoldDB" id="A0A645CWJ8"/>
<dbReference type="EMBL" id="VSSQ01030517">
    <property type="protein sequence ID" value="MPM81072.1"/>
    <property type="molecule type" value="Genomic_DNA"/>
</dbReference>
<proteinExistence type="predicted"/>
<comment type="caution">
    <text evidence="1">The sequence shown here is derived from an EMBL/GenBank/DDBJ whole genome shotgun (WGS) entry which is preliminary data.</text>
</comment>
<sequence>MLVHQFHVGRAAACGHVPLPFRFALTQLMGFMEAGCLSALGDFHNRREPSRKKRLLDLGKGSGELPFDGRGYEGGHVLLCLEHLDHRHDTRSLNDGTKGAAHGTTTTADALLIVDLDIAFLVLLHRIDRTSLLTRYRNMHHGMERADFLALAAADAASIIDVSLAIGEGDAVFRAVCQAGPGETTATSLADQVTVWRTG</sequence>
<organism evidence="1">
    <name type="scientific">bioreactor metagenome</name>
    <dbReference type="NCBI Taxonomy" id="1076179"/>
    <lineage>
        <taxon>unclassified sequences</taxon>
        <taxon>metagenomes</taxon>
        <taxon>ecological metagenomes</taxon>
    </lineage>
</organism>
<evidence type="ECO:0000313" key="1">
    <source>
        <dbReference type="EMBL" id="MPM81072.1"/>
    </source>
</evidence>